<dbReference type="SUPFAM" id="SSF54909">
    <property type="entry name" value="Dimeric alpha+beta barrel"/>
    <property type="match status" value="1"/>
</dbReference>
<dbReference type="Gene3D" id="3.30.70.100">
    <property type="match status" value="1"/>
</dbReference>
<reference evidence="1" key="1">
    <citation type="submission" date="2022-07" db="EMBL/GenBank/DDBJ databases">
        <title>Complete genome of Vibrio japonicus strain JCM 31412T and phylogenomic assessment of the Nereis clade of the genus Vibrio.</title>
        <authorList>
            <person name="Shlafstein M.D."/>
            <person name="Emsley S.A."/>
            <person name="Ushijima B."/>
            <person name="Videau P."/>
            <person name="Saw J.H."/>
        </authorList>
    </citation>
    <scope>NUCLEOTIDE SEQUENCE</scope>
    <source>
        <strain evidence="1">JCM 31412</strain>
    </source>
</reference>
<accession>A0ABY5LIT6</accession>
<dbReference type="InterPro" id="IPR009874">
    <property type="entry name" value="DUF1428"/>
</dbReference>
<dbReference type="Proteomes" id="UP001058602">
    <property type="component" value="Chromosome 1"/>
</dbReference>
<evidence type="ECO:0000313" key="1">
    <source>
        <dbReference type="EMBL" id="UUM31346.1"/>
    </source>
</evidence>
<protein>
    <submittedName>
        <fullName evidence="1">DUF1428 domain-containing protein</fullName>
    </submittedName>
</protein>
<dbReference type="PIRSF" id="PIRSF007028">
    <property type="entry name" value="UCP007028"/>
    <property type="match status" value="1"/>
</dbReference>
<dbReference type="EMBL" id="CP102096">
    <property type="protein sequence ID" value="UUM31346.1"/>
    <property type="molecule type" value="Genomic_DNA"/>
</dbReference>
<keyword evidence="2" id="KW-1185">Reference proteome</keyword>
<dbReference type="InterPro" id="IPR011008">
    <property type="entry name" value="Dimeric_a/b-barrel"/>
</dbReference>
<proteinExistence type="predicted"/>
<sequence>MSYVDGFVAAVPDKNKVLYVEHTQRVAEVFIEYGAVQYVECWGDDVPDGKVTSMKMAVKLEEGETVVFSWITWPSKEIRDQMVPQVMQDPRVVAELDMMPFDGSRLIFGGFEVIVNQGEGE</sequence>
<dbReference type="RefSeq" id="WP_257085071.1">
    <property type="nucleotide sequence ID" value="NZ_CP102096.1"/>
</dbReference>
<organism evidence="1 2">
    <name type="scientific">Vibrio japonicus</name>
    <dbReference type="NCBI Taxonomy" id="1824638"/>
    <lineage>
        <taxon>Bacteria</taxon>
        <taxon>Pseudomonadati</taxon>
        <taxon>Pseudomonadota</taxon>
        <taxon>Gammaproteobacteria</taxon>
        <taxon>Vibrionales</taxon>
        <taxon>Vibrionaceae</taxon>
        <taxon>Vibrio</taxon>
    </lineage>
</organism>
<name>A0ABY5LIT6_9VIBR</name>
<dbReference type="Pfam" id="PF07237">
    <property type="entry name" value="DUF1428"/>
    <property type="match status" value="1"/>
</dbReference>
<evidence type="ECO:0000313" key="2">
    <source>
        <dbReference type="Proteomes" id="UP001058602"/>
    </source>
</evidence>
<gene>
    <name evidence="1" type="ORF">NP165_04220</name>
</gene>